<dbReference type="STRING" id="690566.Sphch_3359"/>
<dbReference type="EMBL" id="CP002799">
    <property type="protein sequence ID" value="AEG50955.1"/>
    <property type="molecule type" value="Genomic_DNA"/>
</dbReference>
<dbReference type="EC" id="5.2.1.2" evidence="4"/>
<dbReference type="RefSeq" id="WP_013849185.1">
    <property type="nucleotide sequence ID" value="NC_015594.1"/>
</dbReference>
<dbReference type="PANTHER" id="PTHR42673:SF4">
    <property type="entry name" value="MALEYLACETOACETATE ISOMERASE"/>
    <property type="match status" value="1"/>
</dbReference>
<dbReference type="SUPFAM" id="SSF47616">
    <property type="entry name" value="GST C-terminal domain-like"/>
    <property type="match status" value="1"/>
</dbReference>
<organism evidence="4 5">
    <name type="scientific">Sphingobium chlorophenolicum L-1</name>
    <dbReference type="NCBI Taxonomy" id="690566"/>
    <lineage>
        <taxon>Bacteria</taxon>
        <taxon>Pseudomonadati</taxon>
        <taxon>Pseudomonadota</taxon>
        <taxon>Alphaproteobacteria</taxon>
        <taxon>Sphingomonadales</taxon>
        <taxon>Sphingomonadaceae</taxon>
        <taxon>Sphingobium</taxon>
    </lineage>
</organism>
<dbReference type="CDD" id="cd03042">
    <property type="entry name" value="GST_N_Zeta"/>
    <property type="match status" value="1"/>
</dbReference>
<dbReference type="GO" id="GO:0004364">
    <property type="term" value="F:glutathione transferase activity"/>
    <property type="evidence" value="ECO:0007669"/>
    <property type="project" value="TreeGrafter"/>
</dbReference>
<dbReference type="Proteomes" id="UP000007150">
    <property type="component" value="Chromosome 2"/>
</dbReference>
<feature type="domain" description="GST N-terminal" evidence="2">
    <location>
        <begin position="3"/>
        <end position="84"/>
    </location>
</feature>
<dbReference type="InterPro" id="IPR036282">
    <property type="entry name" value="Glutathione-S-Trfase_C_sf"/>
</dbReference>
<evidence type="ECO:0000259" key="2">
    <source>
        <dbReference type="PROSITE" id="PS50404"/>
    </source>
</evidence>
<dbReference type="InterPro" id="IPR040079">
    <property type="entry name" value="Glutathione_S-Trfase"/>
</dbReference>
<dbReference type="GO" id="GO:0016034">
    <property type="term" value="F:maleylacetoacetate isomerase activity"/>
    <property type="evidence" value="ECO:0007669"/>
    <property type="project" value="UniProtKB-EC"/>
</dbReference>
<dbReference type="InterPro" id="IPR004045">
    <property type="entry name" value="Glutathione_S-Trfase_N"/>
</dbReference>
<evidence type="ECO:0000313" key="5">
    <source>
        <dbReference type="Proteomes" id="UP000007150"/>
    </source>
</evidence>
<dbReference type="InterPro" id="IPR005955">
    <property type="entry name" value="GST_Zeta"/>
</dbReference>
<evidence type="ECO:0000256" key="1">
    <source>
        <dbReference type="ARBA" id="ARBA00010007"/>
    </source>
</evidence>
<dbReference type="GO" id="GO:0005737">
    <property type="term" value="C:cytoplasm"/>
    <property type="evidence" value="ECO:0007669"/>
    <property type="project" value="InterPro"/>
</dbReference>
<dbReference type="NCBIfam" id="TIGR01262">
    <property type="entry name" value="maiA"/>
    <property type="match status" value="1"/>
</dbReference>
<reference evidence="4 5" key="1">
    <citation type="submission" date="2011-05" db="EMBL/GenBank/DDBJ databases">
        <title>Complete sequence of chromosome 2 of Sphingobium chlorophenolicum L-1.</title>
        <authorList>
            <consortium name="US DOE Joint Genome Institute"/>
            <person name="Lucas S."/>
            <person name="Han J."/>
            <person name="Lapidus A."/>
            <person name="Cheng J.-F."/>
            <person name="Goodwin L."/>
            <person name="Pitluck S."/>
            <person name="Peters L."/>
            <person name="Daligault H."/>
            <person name="Han C."/>
            <person name="Tapia R."/>
            <person name="Land M."/>
            <person name="Hauser L."/>
            <person name="Kyrpides N."/>
            <person name="Ivanova N."/>
            <person name="Pagani I."/>
            <person name="Turner P."/>
            <person name="Copley S."/>
            <person name="Woyke T."/>
        </authorList>
    </citation>
    <scope>NUCLEOTIDE SEQUENCE [LARGE SCALE GENOMIC DNA]</scope>
    <source>
        <strain evidence="4 5">L-1</strain>
    </source>
</reference>
<dbReference type="AlphaFoldDB" id="F6F3E3"/>
<dbReference type="HOGENOM" id="CLU_011226_20_1_5"/>
<dbReference type="Gene3D" id="1.20.1050.10">
    <property type="match status" value="1"/>
</dbReference>
<proteinExistence type="inferred from homology"/>
<accession>F6F3E3</accession>
<dbReference type="SFLD" id="SFLDG00358">
    <property type="entry name" value="Main_(cytGST)"/>
    <property type="match status" value="1"/>
</dbReference>
<dbReference type="SUPFAM" id="SSF52833">
    <property type="entry name" value="Thioredoxin-like"/>
    <property type="match status" value="1"/>
</dbReference>
<dbReference type="SFLD" id="SFLDS00019">
    <property type="entry name" value="Glutathione_Transferase_(cytos"/>
    <property type="match status" value="1"/>
</dbReference>
<dbReference type="GO" id="GO:0006749">
    <property type="term" value="P:glutathione metabolic process"/>
    <property type="evidence" value="ECO:0007669"/>
    <property type="project" value="TreeGrafter"/>
</dbReference>
<dbReference type="InterPro" id="IPR036249">
    <property type="entry name" value="Thioredoxin-like_sf"/>
</dbReference>
<dbReference type="InterPro" id="IPR010987">
    <property type="entry name" value="Glutathione-S-Trfase_C-like"/>
</dbReference>
<dbReference type="Gene3D" id="3.40.30.10">
    <property type="entry name" value="Glutaredoxin"/>
    <property type="match status" value="1"/>
</dbReference>
<sequence length="212" mass="23227">MNDHVVLHGFWRSGATWRLRVALGLKDIPYEYRSYHLRSGAQKTPEFRKLNPQGLVPALEIDGQVLTQSIAICEYLDGRSPEVPLLPTDLVLRAKVRAFALTIACDVHPLQNLGTLSRLRQLGVPQEQVDGWAREVIDEGLGACSRLIEGYGGPFCFGDAITLADVVLIAQLGNARRFGARVDWPRFAGIEAACAALPAFANALPELQPDAE</sequence>
<keyword evidence="4" id="KW-0413">Isomerase</keyword>
<comment type="similarity">
    <text evidence="1">Belongs to the GST superfamily. Zeta family.</text>
</comment>
<dbReference type="Pfam" id="PF13409">
    <property type="entry name" value="GST_N_2"/>
    <property type="match status" value="1"/>
</dbReference>
<evidence type="ECO:0000259" key="3">
    <source>
        <dbReference type="PROSITE" id="PS50405"/>
    </source>
</evidence>
<protein>
    <submittedName>
        <fullName evidence="4">Maleylacetoacetate isomerase</fullName>
        <ecNumber evidence="4">5.2.1.2</ecNumber>
    </submittedName>
</protein>
<dbReference type="InterPro" id="IPR034333">
    <property type="entry name" value="GST_Zeta_N"/>
</dbReference>
<dbReference type="GO" id="GO:0006559">
    <property type="term" value="P:L-phenylalanine catabolic process"/>
    <property type="evidence" value="ECO:0007669"/>
    <property type="project" value="TreeGrafter"/>
</dbReference>
<gene>
    <name evidence="4" type="ORF">Sphch_3359</name>
</gene>
<name>F6F3E3_SPHCR</name>
<keyword evidence="5" id="KW-1185">Reference proteome</keyword>
<evidence type="ECO:0000313" key="4">
    <source>
        <dbReference type="EMBL" id="AEG50955.1"/>
    </source>
</evidence>
<dbReference type="KEGG" id="sch:Sphch_3359"/>
<dbReference type="PROSITE" id="PS50404">
    <property type="entry name" value="GST_NTER"/>
    <property type="match status" value="1"/>
</dbReference>
<dbReference type="PANTHER" id="PTHR42673">
    <property type="entry name" value="MALEYLACETOACETATE ISOMERASE"/>
    <property type="match status" value="1"/>
</dbReference>
<dbReference type="PROSITE" id="PS50405">
    <property type="entry name" value="GST_CTER"/>
    <property type="match status" value="1"/>
</dbReference>
<feature type="domain" description="GST C-terminal" evidence="3">
    <location>
        <begin position="89"/>
        <end position="212"/>
    </location>
</feature>